<gene>
    <name evidence="1" type="ORF">Cst04h_01180</name>
    <name evidence="2" type="ORF">I6I72_09190</name>
</gene>
<name>A0AAN5HNG7_CORST</name>
<protein>
    <submittedName>
        <fullName evidence="1">Uncharacterized protein</fullName>
    </submittedName>
</protein>
<evidence type="ECO:0000313" key="3">
    <source>
        <dbReference type="Proteomes" id="UP000315234"/>
    </source>
</evidence>
<dbReference type="GeneID" id="72412166"/>
<dbReference type="EMBL" id="BJLD01000001">
    <property type="protein sequence ID" value="GEA41948.1"/>
    <property type="molecule type" value="Genomic_DNA"/>
</dbReference>
<sequence>MSDFSSQFAASSEGILQPLKFIFDLAYKIVGPLVEAADGASKLIGMFV</sequence>
<evidence type="ECO:0000313" key="1">
    <source>
        <dbReference type="EMBL" id="GEA41948.1"/>
    </source>
</evidence>
<accession>A0AAN5HNG7</accession>
<dbReference type="AlphaFoldDB" id="A0AAN5HNG7"/>
<dbReference type="EMBL" id="CP068158">
    <property type="protein sequence ID" value="QQU76299.1"/>
    <property type="molecule type" value="Genomic_DNA"/>
</dbReference>
<keyword evidence="4" id="KW-1185">Reference proteome</keyword>
<dbReference type="RefSeq" id="WP_005529838.1">
    <property type="nucleotide sequence ID" value="NZ_BJLD01000001.1"/>
</dbReference>
<dbReference type="Proteomes" id="UP000595757">
    <property type="component" value="Chromosome"/>
</dbReference>
<organism evidence="1 3">
    <name type="scientific">Corynebacterium striatum</name>
    <dbReference type="NCBI Taxonomy" id="43770"/>
    <lineage>
        <taxon>Bacteria</taxon>
        <taxon>Bacillati</taxon>
        <taxon>Actinomycetota</taxon>
        <taxon>Actinomycetes</taxon>
        <taxon>Mycobacteriales</taxon>
        <taxon>Corynebacteriaceae</taxon>
        <taxon>Corynebacterium</taxon>
    </lineage>
</organism>
<evidence type="ECO:0000313" key="2">
    <source>
        <dbReference type="EMBL" id="QQU76299.1"/>
    </source>
</evidence>
<reference evidence="2 4" key="2">
    <citation type="submission" date="2021-01" db="EMBL/GenBank/DDBJ databases">
        <title>FDA dAtabase for Regulatory Grade micrObial Sequences (FDA-ARGOS): Supporting development and validation of Infectious Disease Dx tests.</title>
        <authorList>
            <person name="Sproer C."/>
            <person name="Gronow S."/>
            <person name="Severitt S."/>
            <person name="Schroder I."/>
            <person name="Tallon L."/>
            <person name="Sadzewicz L."/>
            <person name="Zhao X."/>
            <person name="Boylan J."/>
            <person name="Ott S."/>
            <person name="Bowen H."/>
            <person name="Vavikolanu K."/>
            <person name="Mehta A."/>
            <person name="Aluvathingal J."/>
            <person name="Nadendla S."/>
            <person name="Lowell S."/>
            <person name="Myers T."/>
            <person name="Yan Y."/>
            <person name="Sichtig H."/>
        </authorList>
    </citation>
    <scope>NUCLEOTIDE SEQUENCE [LARGE SCALE GENOMIC DNA]</scope>
    <source>
        <strain evidence="2 4">FDAARGOS_1115</strain>
    </source>
</reference>
<reference evidence="1 3" key="1">
    <citation type="submission" date="2019-06" db="EMBL/GenBank/DDBJ databases">
        <title>Draft genome sequence of Corynebacterium striatum NBRC 15291.</title>
        <authorList>
            <person name="Miura T."/>
            <person name="Furukawa M."/>
            <person name="Shimamura M."/>
            <person name="Ohyama Y."/>
            <person name="Yamazoe A."/>
            <person name="Kawasaki H."/>
        </authorList>
    </citation>
    <scope>NUCLEOTIDE SEQUENCE [LARGE SCALE GENOMIC DNA]</scope>
    <source>
        <strain evidence="1 3">NBRC 15291</strain>
    </source>
</reference>
<evidence type="ECO:0000313" key="4">
    <source>
        <dbReference type="Proteomes" id="UP000595757"/>
    </source>
</evidence>
<dbReference type="Proteomes" id="UP000315234">
    <property type="component" value="Unassembled WGS sequence"/>
</dbReference>
<proteinExistence type="predicted"/>